<dbReference type="AlphaFoldDB" id="A0A4Y7TU49"/>
<accession>A0A4Y7TU49</accession>
<proteinExistence type="predicted"/>
<keyword evidence="3" id="KW-1185">Reference proteome</keyword>
<gene>
    <name evidence="2" type="ORF">FA13DRAFT_705808</name>
</gene>
<organism evidence="2 3">
    <name type="scientific">Coprinellus micaceus</name>
    <name type="common">Glistening ink-cap mushroom</name>
    <name type="synonym">Coprinus micaceus</name>
    <dbReference type="NCBI Taxonomy" id="71717"/>
    <lineage>
        <taxon>Eukaryota</taxon>
        <taxon>Fungi</taxon>
        <taxon>Dikarya</taxon>
        <taxon>Basidiomycota</taxon>
        <taxon>Agaricomycotina</taxon>
        <taxon>Agaricomycetes</taxon>
        <taxon>Agaricomycetidae</taxon>
        <taxon>Agaricales</taxon>
        <taxon>Agaricineae</taxon>
        <taxon>Psathyrellaceae</taxon>
        <taxon>Coprinellus</taxon>
    </lineage>
</organism>
<name>A0A4Y7TU49_COPMI</name>
<sequence>MRSFSFVLLRQLHFRSSSSPTPFGSSAPRLTLYDHLSPNTLTSLERLLLHTLSHEPSQSVRRKDGETQPGAFFLLAYVLLTFLPLHTSHLTFRLLFISPPSSVLFAPITFVSSLSFHFALLFSSSSSRRSRVGPPSR</sequence>
<protein>
    <recommendedName>
        <fullName evidence="4">Transmembrane protein</fullName>
    </recommendedName>
</protein>
<evidence type="ECO:0000313" key="2">
    <source>
        <dbReference type="EMBL" id="TEB37707.1"/>
    </source>
</evidence>
<evidence type="ECO:0008006" key="4">
    <source>
        <dbReference type="Google" id="ProtNLM"/>
    </source>
</evidence>
<feature type="transmembrane region" description="Helical" evidence="1">
    <location>
        <begin position="104"/>
        <end position="122"/>
    </location>
</feature>
<reference evidence="2 3" key="1">
    <citation type="journal article" date="2019" name="Nat. Ecol. Evol.">
        <title>Megaphylogeny resolves global patterns of mushroom evolution.</title>
        <authorList>
            <person name="Varga T."/>
            <person name="Krizsan K."/>
            <person name="Foldi C."/>
            <person name="Dima B."/>
            <person name="Sanchez-Garcia M."/>
            <person name="Sanchez-Ramirez S."/>
            <person name="Szollosi G.J."/>
            <person name="Szarkandi J.G."/>
            <person name="Papp V."/>
            <person name="Albert L."/>
            <person name="Andreopoulos W."/>
            <person name="Angelini C."/>
            <person name="Antonin V."/>
            <person name="Barry K.W."/>
            <person name="Bougher N.L."/>
            <person name="Buchanan P."/>
            <person name="Buyck B."/>
            <person name="Bense V."/>
            <person name="Catcheside P."/>
            <person name="Chovatia M."/>
            <person name="Cooper J."/>
            <person name="Damon W."/>
            <person name="Desjardin D."/>
            <person name="Finy P."/>
            <person name="Geml J."/>
            <person name="Haridas S."/>
            <person name="Hughes K."/>
            <person name="Justo A."/>
            <person name="Karasinski D."/>
            <person name="Kautmanova I."/>
            <person name="Kiss B."/>
            <person name="Kocsube S."/>
            <person name="Kotiranta H."/>
            <person name="LaButti K.M."/>
            <person name="Lechner B.E."/>
            <person name="Liimatainen K."/>
            <person name="Lipzen A."/>
            <person name="Lukacs Z."/>
            <person name="Mihaltcheva S."/>
            <person name="Morgado L.N."/>
            <person name="Niskanen T."/>
            <person name="Noordeloos M.E."/>
            <person name="Ohm R.A."/>
            <person name="Ortiz-Santana B."/>
            <person name="Ovrebo C."/>
            <person name="Racz N."/>
            <person name="Riley R."/>
            <person name="Savchenko A."/>
            <person name="Shiryaev A."/>
            <person name="Soop K."/>
            <person name="Spirin V."/>
            <person name="Szebenyi C."/>
            <person name="Tomsovsky M."/>
            <person name="Tulloss R.E."/>
            <person name="Uehling J."/>
            <person name="Grigoriev I.V."/>
            <person name="Vagvolgyi C."/>
            <person name="Papp T."/>
            <person name="Martin F.M."/>
            <person name="Miettinen O."/>
            <person name="Hibbett D.S."/>
            <person name="Nagy L.G."/>
        </authorList>
    </citation>
    <scope>NUCLEOTIDE SEQUENCE [LARGE SCALE GENOMIC DNA]</scope>
    <source>
        <strain evidence="2 3">FP101781</strain>
    </source>
</reference>
<feature type="transmembrane region" description="Helical" evidence="1">
    <location>
        <begin position="71"/>
        <end position="92"/>
    </location>
</feature>
<dbReference type="Proteomes" id="UP000298030">
    <property type="component" value="Unassembled WGS sequence"/>
</dbReference>
<keyword evidence="1" id="KW-0812">Transmembrane</keyword>
<evidence type="ECO:0000313" key="3">
    <source>
        <dbReference type="Proteomes" id="UP000298030"/>
    </source>
</evidence>
<dbReference type="STRING" id="71717.A0A4Y7TU49"/>
<dbReference type="Gene3D" id="1.25.10.10">
    <property type="entry name" value="Leucine-rich Repeat Variant"/>
    <property type="match status" value="1"/>
</dbReference>
<keyword evidence="1" id="KW-1133">Transmembrane helix</keyword>
<evidence type="ECO:0000256" key="1">
    <source>
        <dbReference type="SAM" id="Phobius"/>
    </source>
</evidence>
<dbReference type="EMBL" id="QPFP01000003">
    <property type="protein sequence ID" value="TEB37707.1"/>
    <property type="molecule type" value="Genomic_DNA"/>
</dbReference>
<dbReference type="InterPro" id="IPR011989">
    <property type="entry name" value="ARM-like"/>
</dbReference>
<comment type="caution">
    <text evidence="2">The sequence shown here is derived from an EMBL/GenBank/DDBJ whole genome shotgun (WGS) entry which is preliminary data.</text>
</comment>
<keyword evidence="1" id="KW-0472">Membrane</keyword>